<dbReference type="Proteomes" id="UP000298714">
    <property type="component" value="Chromosome"/>
</dbReference>
<dbReference type="EMBL" id="CP039704">
    <property type="protein sequence ID" value="QCI79472.1"/>
    <property type="molecule type" value="Genomic_DNA"/>
</dbReference>
<dbReference type="AlphaFoldDB" id="A0A4D7CC05"/>
<gene>
    <name evidence="2" type="ORF">E6W36_07715</name>
</gene>
<reference evidence="3" key="1">
    <citation type="submission" date="2019-04" db="EMBL/GenBank/DDBJ databases">
        <title>Complete genome sequence of Sphingomonas sp. W1-2-3.</title>
        <authorList>
            <person name="Im W.T."/>
        </authorList>
    </citation>
    <scope>NUCLEOTIDE SEQUENCE [LARGE SCALE GENOMIC DNA]</scope>
    <source>
        <strain evidence="3">W1-2-3</strain>
    </source>
</reference>
<organism evidence="2 3">
    <name type="scientific">Hankyongella ginsenosidimutans</name>
    <dbReference type="NCBI Taxonomy" id="1763828"/>
    <lineage>
        <taxon>Bacteria</taxon>
        <taxon>Pseudomonadati</taxon>
        <taxon>Pseudomonadota</taxon>
        <taxon>Alphaproteobacteria</taxon>
        <taxon>Sphingomonadales</taxon>
        <taxon>Sphingomonadaceae</taxon>
        <taxon>Hankyongella</taxon>
    </lineage>
</organism>
<evidence type="ECO:0000313" key="3">
    <source>
        <dbReference type="Proteomes" id="UP000298714"/>
    </source>
</evidence>
<dbReference type="RefSeq" id="WP_222874318.1">
    <property type="nucleotide sequence ID" value="NZ_CP039704.1"/>
</dbReference>
<name>A0A4D7CC05_9SPHN</name>
<feature type="region of interest" description="Disordered" evidence="1">
    <location>
        <begin position="1"/>
        <end position="22"/>
    </location>
</feature>
<proteinExistence type="predicted"/>
<dbReference type="Pfam" id="PF11730">
    <property type="entry name" value="DUF3297"/>
    <property type="match status" value="1"/>
</dbReference>
<dbReference type="InterPro" id="IPR021724">
    <property type="entry name" value="DUF3297"/>
</dbReference>
<protein>
    <submittedName>
        <fullName evidence="2">DUF3297 family protein</fullName>
    </submittedName>
</protein>
<dbReference type="KEGG" id="hgn:E6W36_07715"/>
<keyword evidence="3" id="KW-1185">Reference proteome</keyword>
<evidence type="ECO:0000313" key="2">
    <source>
        <dbReference type="EMBL" id="QCI79472.1"/>
    </source>
</evidence>
<evidence type="ECO:0000256" key="1">
    <source>
        <dbReference type="SAM" id="MobiDB-lite"/>
    </source>
</evidence>
<accession>A0A4D7CC05</accession>
<sequence>MTDTPEDMPEAALPDRLSLDPTSPFHDADLLMKGIGIRFNGTERFNVEEYCVSEGWIRVAAGKSLDRRGRPMTMKLKGSVEPFLRESN</sequence>